<keyword evidence="8 12" id="KW-0406">Ion transport</keyword>
<keyword evidence="3 12" id="KW-0813">Transport</keyword>
<evidence type="ECO:0000256" key="13">
    <source>
        <dbReference type="SAM" id="Phobius"/>
    </source>
</evidence>
<sequence length="357" mass="40274">MEILSDPSQYNQLEMSLPGANTCNEAYFQNLTRTIGADESLQFPDADVNILSIYITDLIETCQATGLENIMFPEFSNYYEWDSPAANLFGPELASIFKNKTLSPIHAELVDNFKEFMVDCRYMSKNCTQIEQFVAEFHVSYGICYTFNQVTEEKDLDKAKKSFRTGSWAGMSMELMFNQMDYIPTFVAAGAGGRVAISDPGTLPDPTDAGHYIQPNTETDFALSLSKISRLKAPYTSTCWDAWNESPFKPLFYVNATSSDMKPVLKYTQKEEVADNYRNTITEFNNVRAKTAEEKKSILSREFAKVNIYFETLKVEEVQEEVKYDMSKALGDLGGATGLYLGICIVTFVEILELILS</sequence>
<evidence type="ECO:0000256" key="10">
    <source>
        <dbReference type="ARBA" id="ARBA00023201"/>
    </source>
</evidence>
<dbReference type="Pfam" id="PF00858">
    <property type="entry name" value="ASC"/>
    <property type="match status" value="2"/>
</dbReference>
<dbReference type="PRINTS" id="PR01078">
    <property type="entry name" value="AMINACHANNEL"/>
</dbReference>
<dbReference type="PANTHER" id="PTHR11690:SF248">
    <property type="entry name" value="PICKPOCKET 17, ISOFORM A"/>
    <property type="match status" value="1"/>
</dbReference>
<evidence type="ECO:0000256" key="4">
    <source>
        <dbReference type="ARBA" id="ARBA00022461"/>
    </source>
</evidence>
<dbReference type="Proteomes" id="UP000678499">
    <property type="component" value="Unassembled WGS sequence"/>
</dbReference>
<evidence type="ECO:0000256" key="6">
    <source>
        <dbReference type="ARBA" id="ARBA00022989"/>
    </source>
</evidence>
<evidence type="ECO:0000256" key="12">
    <source>
        <dbReference type="RuleBase" id="RU000679"/>
    </source>
</evidence>
<dbReference type="AlphaFoldDB" id="A0A7R9C193"/>
<accession>A0A7R9C193</accession>
<keyword evidence="15" id="KW-1185">Reference proteome</keyword>
<dbReference type="OrthoDB" id="6382381at2759"/>
<evidence type="ECO:0000256" key="9">
    <source>
        <dbReference type="ARBA" id="ARBA00023136"/>
    </source>
</evidence>
<dbReference type="InterPro" id="IPR001873">
    <property type="entry name" value="ENaC"/>
</dbReference>
<feature type="non-terminal residue" evidence="14">
    <location>
        <position position="1"/>
    </location>
</feature>
<keyword evidence="4 12" id="KW-0894">Sodium channel</keyword>
<evidence type="ECO:0000256" key="7">
    <source>
        <dbReference type="ARBA" id="ARBA00023053"/>
    </source>
</evidence>
<comment type="similarity">
    <text evidence="2 12">Belongs to the amiloride-sensitive sodium channel (TC 1.A.6) family.</text>
</comment>
<dbReference type="EMBL" id="CAJPEX010006704">
    <property type="protein sequence ID" value="CAG0924173.1"/>
    <property type="molecule type" value="Genomic_DNA"/>
</dbReference>
<reference evidence="14" key="1">
    <citation type="submission" date="2020-11" db="EMBL/GenBank/DDBJ databases">
        <authorList>
            <person name="Tran Van P."/>
        </authorList>
    </citation>
    <scope>NUCLEOTIDE SEQUENCE</scope>
</reference>
<keyword evidence="10 12" id="KW-0739">Sodium transport</keyword>
<dbReference type="GO" id="GO:0005886">
    <property type="term" value="C:plasma membrane"/>
    <property type="evidence" value="ECO:0007669"/>
    <property type="project" value="TreeGrafter"/>
</dbReference>
<evidence type="ECO:0000256" key="5">
    <source>
        <dbReference type="ARBA" id="ARBA00022692"/>
    </source>
</evidence>
<evidence type="ECO:0000256" key="11">
    <source>
        <dbReference type="ARBA" id="ARBA00023303"/>
    </source>
</evidence>
<proteinExistence type="inferred from homology"/>
<dbReference type="GO" id="GO:0015280">
    <property type="term" value="F:ligand-gated sodium channel activity"/>
    <property type="evidence" value="ECO:0007669"/>
    <property type="project" value="TreeGrafter"/>
</dbReference>
<dbReference type="PANTHER" id="PTHR11690">
    <property type="entry name" value="AMILORIDE-SENSITIVE SODIUM CHANNEL-RELATED"/>
    <property type="match status" value="1"/>
</dbReference>
<gene>
    <name evidence="14" type="ORF">NMOB1V02_LOCUS11629</name>
</gene>
<evidence type="ECO:0000256" key="2">
    <source>
        <dbReference type="ARBA" id="ARBA00007193"/>
    </source>
</evidence>
<organism evidence="14">
    <name type="scientific">Notodromas monacha</name>
    <dbReference type="NCBI Taxonomy" id="399045"/>
    <lineage>
        <taxon>Eukaryota</taxon>
        <taxon>Metazoa</taxon>
        <taxon>Ecdysozoa</taxon>
        <taxon>Arthropoda</taxon>
        <taxon>Crustacea</taxon>
        <taxon>Oligostraca</taxon>
        <taxon>Ostracoda</taxon>
        <taxon>Podocopa</taxon>
        <taxon>Podocopida</taxon>
        <taxon>Cypridocopina</taxon>
        <taxon>Cypridoidea</taxon>
        <taxon>Cyprididae</taxon>
        <taxon>Notodromas</taxon>
    </lineage>
</organism>
<evidence type="ECO:0000256" key="3">
    <source>
        <dbReference type="ARBA" id="ARBA00022448"/>
    </source>
</evidence>
<keyword evidence="9 13" id="KW-0472">Membrane</keyword>
<keyword evidence="11 12" id="KW-0407">Ion channel</keyword>
<evidence type="ECO:0000313" key="15">
    <source>
        <dbReference type="Proteomes" id="UP000678499"/>
    </source>
</evidence>
<keyword evidence="6 13" id="KW-1133">Transmembrane helix</keyword>
<dbReference type="Gene3D" id="2.60.470.10">
    <property type="entry name" value="Acid-sensing ion channels like domains"/>
    <property type="match status" value="1"/>
</dbReference>
<evidence type="ECO:0000256" key="8">
    <source>
        <dbReference type="ARBA" id="ARBA00023065"/>
    </source>
</evidence>
<comment type="subcellular location">
    <subcellularLocation>
        <location evidence="1">Membrane</location>
        <topology evidence="1">Multi-pass membrane protein</topology>
    </subcellularLocation>
</comment>
<evidence type="ECO:0000313" key="14">
    <source>
        <dbReference type="EMBL" id="CAD7284021.1"/>
    </source>
</evidence>
<name>A0A7R9C193_9CRUS</name>
<keyword evidence="5 12" id="KW-0812">Transmembrane</keyword>
<protein>
    <submittedName>
        <fullName evidence="14">Uncharacterized protein</fullName>
    </submittedName>
</protein>
<evidence type="ECO:0000256" key="1">
    <source>
        <dbReference type="ARBA" id="ARBA00004141"/>
    </source>
</evidence>
<dbReference type="EMBL" id="OA888741">
    <property type="protein sequence ID" value="CAD7284021.1"/>
    <property type="molecule type" value="Genomic_DNA"/>
</dbReference>
<keyword evidence="7" id="KW-0915">Sodium</keyword>
<feature type="transmembrane region" description="Helical" evidence="13">
    <location>
        <begin position="333"/>
        <end position="356"/>
    </location>
</feature>